<comment type="caution">
    <text evidence="2">The sequence shown here is derived from an EMBL/GenBank/DDBJ whole genome shotgun (WGS) entry which is preliminary data.</text>
</comment>
<feature type="domain" description="SnoaL-like" evidence="1">
    <location>
        <begin position="8"/>
        <end position="116"/>
    </location>
</feature>
<gene>
    <name evidence="2" type="ORF">LMG23994_03579</name>
</gene>
<keyword evidence="3" id="KW-1185">Reference proteome</keyword>
<dbReference type="PANTHER" id="PTHR41252">
    <property type="entry name" value="BLR2505 PROTEIN"/>
    <property type="match status" value="1"/>
</dbReference>
<reference evidence="2 3" key="1">
    <citation type="submission" date="2021-08" db="EMBL/GenBank/DDBJ databases">
        <authorList>
            <person name="Peeters C."/>
        </authorList>
    </citation>
    <scope>NUCLEOTIDE SEQUENCE [LARGE SCALE GENOMIC DNA]</scope>
    <source>
        <strain evidence="2 3">LMG 23994</strain>
    </source>
</reference>
<dbReference type="Gene3D" id="3.10.450.50">
    <property type="match status" value="1"/>
</dbReference>
<dbReference type="InterPro" id="IPR032710">
    <property type="entry name" value="NTF2-like_dom_sf"/>
</dbReference>
<proteinExistence type="predicted"/>
<dbReference type="RefSeq" id="WP_224004007.1">
    <property type="nucleotide sequence ID" value="NZ_CAJZAF010000019.1"/>
</dbReference>
<organism evidence="2 3">
    <name type="scientific">Cupriavidus pinatubonensis</name>
    <dbReference type="NCBI Taxonomy" id="248026"/>
    <lineage>
        <taxon>Bacteria</taxon>
        <taxon>Pseudomonadati</taxon>
        <taxon>Pseudomonadota</taxon>
        <taxon>Betaproteobacteria</taxon>
        <taxon>Burkholderiales</taxon>
        <taxon>Burkholderiaceae</taxon>
        <taxon>Cupriavidus</taxon>
    </lineage>
</organism>
<name>A0ABM8XAQ1_9BURK</name>
<dbReference type="SUPFAM" id="SSF54427">
    <property type="entry name" value="NTF2-like"/>
    <property type="match status" value="1"/>
</dbReference>
<dbReference type="Pfam" id="PF12680">
    <property type="entry name" value="SnoaL_2"/>
    <property type="match status" value="1"/>
</dbReference>
<evidence type="ECO:0000259" key="1">
    <source>
        <dbReference type="Pfam" id="PF12680"/>
    </source>
</evidence>
<dbReference type="InterPro" id="IPR037401">
    <property type="entry name" value="SnoaL-like"/>
</dbReference>
<evidence type="ECO:0000313" key="2">
    <source>
        <dbReference type="EMBL" id="CAG9177102.1"/>
    </source>
</evidence>
<dbReference type="EMBL" id="CAJZAF010000019">
    <property type="protein sequence ID" value="CAG9177102.1"/>
    <property type="molecule type" value="Genomic_DNA"/>
</dbReference>
<accession>A0ABM8XAQ1</accession>
<dbReference type="Proteomes" id="UP000701702">
    <property type="component" value="Unassembled WGS sequence"/>
</dbReference>
<protein>
    <recommendedName>
        <fullName evidence="1">SnoaL-like domain-containing protein</fullName>
    </recommendedName>
</protein>
<sequence length="127" mass="14499">MPSPKEVVQASYEAYRKRQIDTVMSLMAQQVDWKFVGPPAMRYAGPRGTLAEIREVFEQMMQDDVIEVFEAREFIEAGDDLVVLGFVKGTTVPEGKPFESDWAHVFTVRDGKITRWRGFYDTAARCA</sequence>
<dbReference type="PANTHER" id="PTHR41252:SF1">
    <property type="entry name" value="BLR2505 PROTEIN"/>
    <property type="match status" value="1"/>
</dbReference>
<evidence type="ECO:0000313" key="3">
    <source>
        <dbReference type="Proteomes" id="UP000701702"/>
    </source>
</evidence>